<dbReference type="RefSeq" id="WP_053232743.1">
    <property type="nucleotide sequence ID" value="NZ_CP011125.1"/>
</dbReference>
<dbReference type="Proteomes" id="UP000034883">
    <property type="component" value="Chromosome"/>
</dbReference>
<evidence type="ECO:0000256" key="4">
    <source>
        <dbReference type="ARBA" id="ARBA00022801"/>
    </source>
</evidence>
<keyword evidence="3" id="KW-0479">Metal-binding</keyword>
<evidence type="ECO:0000256" key="2">
    <source>
        <dbReference type="ARBA" id="ARBA00001946"/>
    </source>
</evidence>
<protein>
    <submittedName>
        <fullName evidence="8">Putative nudix hydrolase YeaB</fullName>
    </submittedName>
</protein>
<dbReference type="InterPro" id="IPR015797">
    <property type="entry name" value="NUDIX_hydrolase-like_dom_sf"/>
</dbReference>
<comment type="cofactor">
    <cofactor evidence="2">
        <name>Mg(2+)</name>
        <dbReference type="ChEBI" id="CHEBI:18420"/>
    </cofactor>
</comment>
<dbReference type="PANTHER" id="PTHR12992:SF11">
    <property type="entry name" value="MITOCHONDRIAL COENZYME A DIPHOSPHATASE NUDT8"/>
    <property type="match status" value="1"/>
</dbReference>
<dbReference type="InterPro" id="IPR000086">
    <property type="entry name" value="NUDIX_hydrolase_dom"/>
</dbReference>
<evidence type="ECO:0000259" key="7">
    <source>
        <dbReference type="PROSITE" id="PS51462"/>
    </source>
</evidence>
<dbReference type="GO" id="GO:0010945">
    <property type="term" value="F:coenzyme A diphosphatase activity"/>
    <property type="evidence" value="ECO:0007669"/>
    <property type="project" value="InterPro"/>
</dbReference>
<accession>A0A0F6YI46</accession>
<evidence type="ECO:0000256" key="1">
    <source>
        <dbReference type="ARBA" id="ARBA00001936"/>
    </source>
</evidence>
<dbReference type="EMBL" id="CP011125">
    <property type="protein sequence ID" value="AKF05510.1"/>
    <property type="molecule type" value="Genomic_DNA"/>
</dbReference>
<keyword evidence="4 8" id="KW-0378">Hydrolase</keyword>
<keyword evidence="9" id="KW-1185">Reference proteome</keyword>
<gene>
    <name evidence="8" type="ORF">DB32_002659</name>
</gene>
<dbReference type="CDD" id="cd03426">
    <property type="entry name" value="NUDIX_CoAse_Nudt7"/>
    <property type="match status" value="1"/>
</dbReference>
<dbReference type="SUPFAM" id="SSF55811">
    <property type="entry name" value="Nudix"/>
    <property type="match status" value="1"/>
</dbReference>
<dbReference type="KEGG" id="samy:DB32_002659"/>
<comment type="cofactor">
    <cofactor evidence="1">
        <name>Mn(2+)</name>
        <dbReference type="ChEBI" id="CHEBI:29035"/>
    </cofactor>
</comment>
<evidence type="ECO:0000256" key="5">
    <source>
        <dbReference type="ARBA" id="ARBA00022842"/>
    </source>
</evidence>
<evidence type="ECO:0000313" key="9">
    <source>
        <dbReference type="Proteomes" id="UP000034883"/>
    </source>
</evidence>
<dbReference type="STRING" id="927083.DB32_002659"/>
<proteinExistence type="predicted"/>
<dbReference type="PANTHER" id="PTHR12992">
    <property type="entry name" value="NUDIX HYDROLASE"/>
    <property type="match status" value="1"/>
</dbReference>
<dbReference type="AlphaFoldDB" id="A0A0F6YI46"/>
<organism evidence="8 9">
    <name type="scientific">Sandaracinus amylolyticus</name>
    <dbReference type="NCBI Taxonomy" id="927083"/>
    <lineage>
        <taxon>Bacteria</taxon>
        <taxon>Pseudomonadati</taxon>
        <taxon>Myxococcota</taxon>
        <taxon>Polyangia</taxon>
        <taxon>Polyangiales</taxon>
        <taxon>Sandaracinaceae</taxon>
        <taxon>Sandaracinus</taxon>
    </lineage>
</organism>
<dbReference type="Pfam" id="PF00293">
    <property type="entry name" value="NUDIX"/>
    <property type="match status" value="1"/>
</dbReference>
<evidence type="ECO:0000256" key="3">
    <source>
        <dbReference type="ARBA" id="ARBA00022723"/>
    </source>
</evidence>
<dbReference type="InterPro" id="IPR045121">
    <property type="entry name" value="CoAse"/>
</dbReference>
<name>A0A0F6YI46_9BACT</name>
<dbReference type="PROSITE" id="PS51462">
    <property type="entry name" value="NUDIX"/>
    <property type="match status" value="1"/>
</dbReference>
<sequence length="213" mass="23798">MQPLDLSLVRAALRTQPPHEIDVGTPQPGTEIRYAAVSAILRPGELDGPEVLLIRRAERPSDPWSGHMAFPGGRREPHDPDLQATAVRETREEVGLDLDVHGELLGRLDDAIPGSARGLMTGLVVKPYVWQVHEVPELVPNGVEVDEIHWAPIAPMLRGERDASHEYVWKGQSMRFPGFRVGDGEHPRVVWGLTHRMLTTLFARLRAVMESMR</sequence>
<dbReference type="OrthoDB" id="289720at2"/>
<keyword evidence="5" id="KW-0460">Magnesium</keyword>
<reference evidence="8 9" key="1">
    <citation type="submission" date="2015-03" db="EMBL/GenBank/DDBJ databases">
        <title>Genome assembly of Sandaracinus amylolyticus DSM 53668.</title>
        <authorList>
            <person name="Sharma G."/>
            <person name="Subramanian S."/>
        </authorList>
    </citation>
    <scope>NUCLEOTIDE SEQUENCE [LARGE SCALE GENOMIC DNA]</scope>
    <source>
        <strain evidence="8 9">DSM 53668</strain>
    </source>
</reference>
<keyword evidence="6" id="KW-0464">Manganese</keyword>
<evidence type="ECO:0000256" key="6">
    <source>
        <dbReference type="ARBA" id="ARBA00023211"/>
    </source>
</evidence>
<dbReference type="GO" id="GO:0046872">
    <property type="term" value="F:metal ion binding"/>
    <property type="evidence" value="ECO:0007669"/>
    <property type="project" value="UniProtKB-KW"/>
</dbReference>
<evidence type="ECO:0000313" key="8">
    <source>
        <dbReference type="EMBL" id="AKF05510.1"/>
    </source>
</evidence>
<feature type="domain" description="Nudix hydrolase" evidence="7">
    <location>
        <begin position="32"/>
        <end position="176"/>
    </location>
</feature>
<dbReference type="Gene3D" id="3.90.79.10">
    <property type="entry name" value="Nucleoside Triphosphate Pyrophosphohydrolase"/>
    <property type="match status" value="1"/>
</dbReference>